<reference evidence="1 2" key="1">
    <citation type="journal article" date="2019" name="Int. J. Syst. Evol. Microbiol.">
        <title>The Global Catalogue of Microorganisms (GCM) 10K type strain sequencing project: providing services to taxonomists for standard genome sequencing and annotation.</title>
        <authorList>
            <consortium name="The Broad Institute Genomics Platform"/>
            <consortium name="The Broad Institute Genome Sequencing Center for Infectious Disease"/>
            <person name="Wu L."/>
            <person name="Ma J."/>
        </authorList>
    </citation>
    <scope>NUCLEOTIDE SEQUENCE [LARGE SCALE GENOMIC DNA]</scope>
    <source>
        <strain evidence="1 2">CGMCC 1.3240</strain>
    </source>
</reference>
<evidence type="ECO:0000313" key="1">
    <source>
        <dbReference type="EMBL" id="MFC6905838.1"/>
    </source>
</evidence>
<sequence length="103" mass="12246">MEREYEEKKVEVEYNLCGEVRTARYIMEHRDDNRFVEFIYNIDHNGVAHLDYVKYDGKENEPAGTPMMILKYVELAKEAIVNVKGIEDVEPFLETIEDQVEWN</sequence>
<protein>
    <submittedName>
        <fullName evidence="1">Uncharacterized protein</fullName>
    </submittedName>
</protein>
<proteinExistence type="predicted"/>
<dbReference type="RefSeq" id="WP_340604368.1">
    <property type="nucleotide sequence ID" value="NZ_JBBMXV010000003.1"/>
</dbReference>
<dbReference type="Proteomes" id="UP001596312">
    <property type="component" value="Unassembled WGS sequence"/>
</dbReference>
<comment type="caution">
    <text evidence="1">The sequence shown here is derived from an EMBL/GenBank/DDBJ whole genome shotgun (WGS) entry which is preliminary data.</text>
</comment>
<gene>
    <name evidence="1" type="ORF">ACFQGH_11610</name>
</gene>
<name>A0ABD5V6A6_9EURY</name>
<evidence type="ECO:0000313" key="2">
    <source>
        <dbReference type="Proteomes" id="UP001596312"/>
    </source>
</evidence>
<dbReference type="EMBL" id="JBHSXQ010000003">
    <property type="protein sequence ID" value="MFC6905838.1"/>
    <property type="molecule type" value="Genomic_DNA"/>
</dbReference>
<dbReference type="AlphaFoldDB" id="A0ABD5V6A6"/>
<organism evidence="1 2">
    <name type="scientific">Halalkalicoccus tibetensis</name>
    <dbReference type="NCBI Taxonomy" id="175632"/>
    <lineage>
        <taxon>Archaea</taxon>
        <taxon>Methanobacteriati</taxon>
        <taxon>Methanobacteriota</taxon>
        <taxon>Stenosarchaea group</taxon>
        <taxon>Halobacteria</taxon>
        <taxon>Halobacteriales</taxon>
        <taxon>Halococcaceae</taxon>
        <taxon>Halalkalicoccus</taxon>
    </lineage>
</organism>
<accession>A0ABD5V6A6</accession>
<keyword evidence="2" id="KW-1185">Reference proteome</keyword>